<dbReference type="EMBL" id="UINC01048602">
    <property type="protein sequence ID" value="SVB59327.1"/>
    <property type="molecule type" value="Genomic_DNA"/>
</dbReference>
<dbReference type="Gene3D" id="3.60.40.10">
    <property type="entry name" value="PPM-type phosphatase domain"/>
    <property type="match status" value="1"/>
</dbReference>
<name>A0A382FB40_9ZZZZ</name>
<reference evidence="1" key="1">
    <citation type="submission" date="2018-05" db="EMBL/GenBank/DDBJ databases">
        <authorList>
            <person name="Lanie J.A."/>
            <person name="Ng W.-L."/>
            <person name="Kazmierczak K.M."/>
            <person name="Andrzejewski T.M."/>
            <person name="Davidsen T.M."/>
            <person name="Wayne K.J."/>
            <person name="Tettelin H."/>
            <person name="Glass J.I."/>
            <person name="Rusch D."/>
            <person name="Podicherti R."/>
            <person name="Tsui H.-C.T."/>
            <person name="Winkler M.E."/>
        </authorList>
    </citation>
    <scope>NUCLEOTIDE SEQUENCE</scope>
</reference>
<proteinExistence type="predicted"/>
<protein>
    <recommendedName>
        <fullName evidence="2">PPM-type phosphatase domain-containing protein</fullName>
    </recommendedName>
</protein>
<organism evidence="1">
    <name type="scientific">marine metagenome</name>
    <dbReference type="NCBI Taxonomy" id="408172"/>
    <lineage>
        <taxon>unclassified sequences</taxon>
        <taxon>metagenomes</taxon>
        <taxon>ecological metagenomes</taxon>
    </lineage>
</organism>
<accession>A0A382FB40</accession>
<feature type="non-terminal residue" evidence="1">
    <location>
        <position position="109"/>
    </location>
</feature>
<evidence type="ECO:0008006" key="2">
    <source>
        <dbReference type="Google" id="ProtNLM"/>
    </source>
</evidence>
<dbReference type="AlphaFoldDB" id="A0A382FB40"/>
<dbReference type="SUPFAM" id="SSF81606">
    <property type="entry name" value="PP2C-like"/>
    <property type="match status" value="1"/>
</dbReference>
<dbReference type="InterPro" id="IPR036457">
    <property type="entry name" value="PPM-type-like_dom_sf"/>
</dbReference>
<gene>
    <name evidence="1" type="ORF">METZ01_LOCUS212181</name>
</gene>
<evidence type="ECO:0000313" key="1">
    <source>
        <dbReference type="EMBL" id="SVB59327.1"/>
    </source>
</evidence>
<sequence length="109" mass="11508">MMIRSPRRRRTSIELAHSAATHVGRVRHSNQDDHGFAEGLCVLADGMGGHRGGEVAAALAVSTTLDRFNGSSRIGLVRAVVAANRAIMERSLVDENLLGMGTTICAIAA</sequence>